<evidence type="ECO:0000313" key="3">
    <source>
        <dbReference type="Proteomes" id="UP000694569"/>
    </source>
</evidence>
<proteinExistence type="predicted"/>
<dbReference type="GeneTree" id="ENSGT00390000008128"/>
<sequence length="341" mass="38474">MIRARTLRSQDNFTAFPNGFIILAQSPYCLKSAPPSLNSTSLPSSKIAESQNMSSILQNVGWRNHNLLENMDDSPQPDKFRKRSSSSSLNTVRMSLRKRMPLKQVDVNLDAVPEWDSVASKHKAHPMQAVSLTAKNMFGSVSQKLKKTRQSKKQYLLASPSGVKSSRKHNGTPERAGKCSIPRMPTWRKLENSSPRTRTTPKSSKSSTPKTRRASGCQWKSFSNLVGIDGSNLRRSVRTASLKSPYSSPATLLRRRQFDKDLDSVSTGIRQLKRLSRVFDDAILKEERKEAILNYHCLMASNLRCLRQSRLSWRRSTRRHQHTLGGWPEIALNSIVNSGAR</sequence>
<reference evidence="2" key="1">
    <citation type="submission" date="2025-08" db="UniProtKB">
        <authorList>
            <consortium name="Ensembl"/>
        </authorList>
    </citation>
    <scope>IDENTIFICATION</scope>
</reference>
<protein>
    <recommendedName>
        <fullName evidence="4">PICALM-interacting mitotic regulator</fullName>
    </recommendedName>
</protein>
<organism evidence="2 3">
    <name type="scientific">Leptobrachium leishanense</name>
    <name type="common">Leishan spiny toad</name>
    <dbReference type="NCBI Taxonomy" id="445787"/>
    <lineage>
        <taxon>Eukaryota</taxon>
        <taxon>Metazoa</taxon>
        <taxon>Chordata</taxon>
        <taxon>Craniata</taxon>
        <taxon>Vertebrata</taxon>
        <taxon>Euteleostomi</taxon>
        <taxon>Amphibia</taxon>
        <taxon>Batrachia</taxon>
        <taxon>Anura</taxon>
        <taxon>Pelobatoidea</taxon>
        <taxon>Megophryidae</taxon>
        <taxon>Leptobrachium</taxon>
    </lineage>
</organism>
<feature type="compositionally biased region" description="Low complexity" evidence="1">
    <location>
        <begin position="193"/>
        <end position="209"/>
    </location>
</feature>
<accession>A0A8C5LQW8</accession>
<dbReference type="Proteomes" id="UP000694569">
    <property type="component" value="Unplaced"/>
</dbReference>
<evidence type="ECO:0000313" key="2">
    <source>
        <dbReference type="Ensembl" id="ENSLLEP00000003813.1"/>
    </source>
</evidence>
<feature type="region of interest" description="Disordered" evidence="1">
    <location>
        <begin position="142"/>
        <end position="216"/>
    </location>
</feature>
<keyword evidence="3" id="KW-1185">Reference proteome</keyword>
<dbReference type="OrthoDB" id="9898669at2759"/>
<name>A0A8C5LQW8_9ANUR</name>
<dbReference type="Pfam" id="PF07326">
    <property type="entry name" value="RCS1"/>
    <property type="match status" value="1"/>
</dbReference>
<feature type="region of interest" description="Disordered" evidence="1">
    <location>
        <begin position="69"/>
        <end position="90"/>
    </location>
</feature>
<dbReference type="AlphaFoldDB" id="A0A8C5LQW8"/>
<evidence type="ECO:0008006" key="4">
    <source>
        <dbReference type="Google" id="ProtNLM"/>
    </source>
</evidence>
<evidence type="ECO:0000256" key="1">
    <source>
        <dbReference type="SAM" id="MobiDB-lite"/>
    </source>
</evidence>
<dbReference type="PANTHER" id="PTHR35819">
    <property type="entry name" value="PICALM INTERACTING MITOTIC REGULATOR PIMREG"/>
    <property type="match status" value="1"/>
</dbReference>
<reference evidence="2" key="2">
    <citation type="submission" date="2025-09" db="UniProtKB">
        <authorList>
            <consortium name="Ensembl"/>
        </authorList>
    </citation>
    <scope>IDENTIFICATION</scope>
</reference>
<dbReference type="InterPro" id="IPR009932">
    <property type="entry name" value="RCS1"/>
</dbReference>
<dbReference type="PANTHER" id="PTHR35819:SF1">
    <property type="entry name" value="PROTEIN PIMREG"/>
    <property type="match status" value="1"/>
</dbReference>
<dbReference type="Ensembl" id="ENSLLET00000003990.1">
    <property type="protein sequence ID" value="ENSLLEP00000003813.1"/>
    <property type="gene ID" value="ENSLLEG00000002450.1"/>
</dbReference>